<accession>A0ACC0KDV8</accession>
<proteinExistence type="predicted"/>
<organism evidence="1 2">
    <name type="scientific">Choristoneura fumiferana</name>
    <name type="common">Spruce budworm moth</name>
    <name type="synonym">Archips fumiferana</name>
    <dbReference type="NCBI Taxonomy" id="7141"/>
    <lineage>
        <taxon>Eukaryota</taxon>
        <taxon>Metazoa</taxon>
        <taxon>Ecdysozoa</taxon>
        <taxon>Arthropoda</taxon>
        <taxon>Hexapoda</taxon>
        <taxon>Insecta</taxon>
        <taxon>Pterygota</taxon>
        <taxon>Neoptera</taxon>
        <taxon>Endopterygota</taxon>
        <taxon>Lepidoptera</taxon>
        <taxon>Glossata</taxon>
        <taxon>Ditrysia</taxon>
        <taxon>Tortricoidea</taxon>
        <taxon>Tortricidae</taxon>
        <taxon>Tortricinae</taxon>
        <taxon>Choristoneura</taxon>
    </lineage>
</organism>
<comment type="caution">
    <text evidence="1">The sequence shown here is derived from an EMBL/GenBank/DDBJ whole genome shotgun (WGS) entry which is preliminary data.</text>
</comment>
<dbReference type="Proteomes" id="UP001064048">
    <property type="component" value="Chromosome 5"/>
</dbReference>
<gene>
    <name evidence="1" type="ORF">MSG28_003199</name>
</gene>
<evidence type="ECO:0000313" key="1">
    <source>
        <dbReference type="EMBL" id="KAI8434667.1"/>
    </source>
</evidence>
<name>A0ACC0KDV8_CHOFU</name>
<reference evidence="1 2" key="1">
    <citation type="journal article" date="2022" name="Genome Biol. Evol.">
        <title>The Spruce Budworm Genome: Reconstructing the Evolutionary History of Antifreeze Proteins.</title>
        <authorList>
            <person name="Beliveau C."/>
            <person name="Gagne P."/>
            <person name="Picq S."/>
            <person name="Vernygora O."/>
            <person name="Keeling C.I."/>
            <person name="Pinkney K."/>
            <person name="Doucet D."/>
            <person name="Wen F."/>
            <person name="Johnston J.S."/>
            <person name="Maaroufi H."/>
            <person name="Boyle B."/>
            <person name="Laroche J."/>
            <person name="Dewar K."/>
            <person name="Juretic N."/>
            <person name="Blackburn G."/>
            <person name="Nisole A."/>
            <person name="Brunet B."/>
            <person name="Brandao M."/>
            <person name="Lumley L."/>
            <person name="Duan J."/>
            <person name="Quan G."/>
            <person name="Lucarotti C.J."/>
            <person name="Roe A.D."/>
            <person name="Sperling F.A.H."/>
            <person name="Levesque R.C."/>
            <person name="Cusson M."/>
        </authorList>
    </citation>
    <scope>NUCLEOTIDE SEQUENCE [LARGE SCALE GENOMIC DNA]</scope>
    <source>
        <strain evidence="1">Glfc:IPQL:Cfum</strain>
    </source>
</reference>
<evidence type="ECO:0000313" key="2">
    <source>
        <dbReference type="Proteomes" id="UP001064048"/>
    </source>
</evidence>
<sequence length="857" mass="97214">MSNPIQIQTTDTTTTTEQIPQTDTTETTPFWKKYTNIERIRTTNTDADEKVEISPTERVADSINAHSTQARVSLEKAFELAPDILSLQQLKTHLMKTTKAIGYRDGLETSNSIDGQTESILPSTVGRATAEQTMGRVTEEGNQLEMVSKRAGYLDHSKTTIFTDSSTIANASRDGLIELDVIGYEVDTDSFGTGNKTSQSQLAEDAMKEELLKESFINDKEETSMLYRTSDEAKNQFTDVTTLKSITEPIQKELTMEQKVTNKLPEQTTTDKPLESKVKDTSEQKVTVGLSQQKVTDNLLEPQVSNYLSEQTESYKKQQFTTENPWQGRVTEDLSVKPISPEKKVTINLYTVNPNYKPLKKLEIQPPKSFTRDPDDNSWRNESLSSLGIVFKAKNSSKAFTEVLKNKTEVVMNNLPDQNRTVEKVELRDRLEKIAEKRKSKKKKTDQFGNIEYTDYEENTNSGDLHTSKETPAGIDPLVSPVSSSTEAPKTPSSRPPSTPPSKPPSTPPSTITSTNSLITNPYTFASTETPKKTFNLQEYYDTSEEDDYVTLSKLDIMKATTRPRVQWPVTQSIIENTNPTQLFPERKPTVQYFPPRAKPSTDDDINDYTPPSHSTVTLPQQFTESKSYPSRNQFPNEQINYASNEKGNQPFGVQHIQYRPVAVNKNAYLTQQPKLPTEGPREIPESYNRGFVIRHYKDLIDAAIKDDDYDRNMYPYTEQPLPKMTVLAEKTPVKSEEYDYDARKEVLDRFVDNFNQNHEQFKADFPVVFNTSIVHQHGPEDGKVLASSSAMFKRLYNDATATKANGFIFTNKPYDPNCENITVELSPAYELHYYVPDQEEREEQAVKVTIPYGYRI</sequence>
<dbReference type="EMBL" id="CM046105">
    <property type="protein sequence ID" value="KAI8434667.1"/>
    <property type="molecule type" value="Genomic_DNA"/>
</dbReference>
<protein>
    <submittedName>
        <fullName evidence="1">Uncharacterized protein</fullName>
    </submittedName>
</protein>
<keyword evidence="2" id="KW-1185">Reference proteome</keyword>